<keyword evidence="3" id="KW-0732">Signal</keyword>
<sequence>MFARKQWGNFLTLIIASVSLFATFAASQTVDAPTAGDILTIGDSFDILWTGIGGFPEVTIGLTRASTSTTLTIASGSNDTDWVLSQSFTWIVPDVDPATDYRIYIEAINNTPVCNADGTACVAKRQAIAISSDSFTIRRKVISSSSTTTTPSPTPTPAPSPTPSPTPTPTPTTSPTSTTTTSSSEEAAETSSSSSTTSSAPSSTTSSPSSTASSTQQATSDPSKSSTPATSTRPSDTKTSTSSTSSETPPPAASSRSSPPIGAIVGGAVGGLAVIVVGAWLIARELRKRSSVPKLPPPRPVDPNNQSVWTGDKPYAWDPRVNTTDIYAGRAEEHHFGGVQR</sequence>
<feature type="chain" id="PRO_5043429578" description="Mid2 domain-containing protein" evidence="3">
    <location>
        <begin position="28"/>
        <end position="341"/>
    </location>
</feature>
<feature type="region of interest" description="Disordered" evidence="1">
    <location>
        <begin position="142"/>
        <end position="259"/>
    </location>
</feature>
<evidence type="ECO:0000313" key="5">
    <source>
        <dbReference type="Proteomes" id="UP001365542"/>
    </source>
</evidence>
<evidence type="ECO:0000256" key="1">
    <source>
        <dbReference type="SAM" id="MobiDB-lite"/>
    </source>
</evidence>
<feature type="compositionally biased region" description="Low complexity" evidence="1">
    <location>
        <begin position="173"/>
        <end position="215"/>
    </location>
</feature>
<reference evidence="4 5" key="1">
    <citation type="submission" date="2019-10" db="EMBL/GenBank/DDBJ databases">
        <authorList>
            <person name="Palmer J.M."/>
        </authorList>
    </citation>
    <scope>NUCLEOTIDE SEQUENCE [LARGE SCALE GENOMIC DNA]</scope>
    <source>
        <strain evidence="4 5">TWF694</strain>
    </source>
</reference>
<keyword evidence="2" id="KW-0472">Membrane</keyword>
<protein>
    <recommendedName>
        <fullName evidence="6">Mid2 domain-containing protein</fullName>
    </recommendedName>
</protein>
<feature type="signal peptide" evidence="3">
    <location>
        <begin position="1"/>
        <end position="27"/>
    </location>
</feature>
<feature type="compositionally biased region" description="Pro residues" evidence="1">
    <location>
        <begin position="152"/>
        <end position="172"/>
    </location>
</feature>
<dbReference type="Proteomes" id="UP001365542">
    <property type="component" value="Unassembled WGS sequence"/>
</dbReference>
<dbReference type="AlphaFoldDB" id="A0AAV9WV37"/>
<evidence type="ECO:0000313" key="4">
    <source>
        <dbReference type="EMBL" id="KAK6526640.1"/>
    </source>
</evidence>
<keyword evidence="2" id="KW-0812">Transmembrane</keyword>
<name>A0AAV9WV37_9PEZI</name>
<accession>A0AAV9WV37</accession>
<keyword evidence="5" id="KW-1185">Reference proteome</keyword>
<organism evidence="4 5">
    <name type="scientific">Orbilia ellipsospora</name>
    <dbReference type="NCBI Taxonomy" id="2528407"/>
    <lineage>
        <taxon>Eukaryota</taxon>
        <taxon>Fungi</taxon>
        <taxon>Dikarya</taxon>
        <taxon>Ascomycota</taxon>
        <taxon>Pezizomycotina</taxon>
        <taxon>Orbiliomycetes</taxon>
        <taxon>Orbiliales</taxon>
        <taxon>Orbiliaceae</taxon>
        <taxon>Orbilia</taxon>
    </lineage>
</organism>
<feature type="compositionally biased region" description="Low complexity" evidence="1">
    <location>
        <begin position="230"/>
        <end position="259"/>
    </location>
</feature>
<evidence type="ECO:0000256" key="2">
    <source>
        <dbReference type="SAM" id="Phobius"/>
    </source>
</evidence>
<evidence type="ECO:0008006" key="6">
    <source>
        <dbReference type="Google" id="ProtNLM"/>
    </source>
</evidence>
<keyword evidence="2" id="KW-1133">Transmembrane helix</keyword>
<dbReference type="EMBL" id="JAVHJO010000016">
    <property type="protein sequence ID" value="KAK6526640.1"/>
    <property type="molecule type" value="Genomic_DNA"/>
</dbReference>
<feature type="region of interest" description="Disordered" evidence="1">
    <location>
        <begin position="291"/>
        <end position="313"/>
    </location>
</feature>
<feature type="compositionally biased region" description="Polar residues" evidence="1">
    <location>
        <begin position="216"/>
        <end position="229"/>
    </location>
</feature>
<comment type="caution">
    <text evidence="4">The sequence shown here is derived from an EMBL/GenBank/DDBJ whole genome shotgun (WGS) entry which is preliminary data.</text>
</comment>
<evidence type="ECO:0000256" key="3">
    <source>
        <dbReference type="SAM" id="SignalP"/>
    </source>
</evidence>
<feature type="transmembrane region" description="Helical" evidence="2">
    <location>
        <begin position="261"/>
        <end position="283"/>
    </location>
</feature>
<gene>
    <name evidence="4" type="ORF">TWF694_005221</name>
</gene>
<proteinExistence type="predicted"/>